<gene>
    <name evidence="1" type="ORF">LCGC14_1044170</name>
</gene>
<dbReference type="Pfam" id="PF13252">
    <property type="entry name" value="Phage_capsid_3"/>
    <property type="match status" value="1"/>
</dbReference>
<protein>
    <submittedName>
        <fullName evidence="1">Uncharacterized protein</fullName>
    </submittedName>
</protein>
<name>A0A0F9Q902_9ZZZZ</name>
<dbReference type="AlphaFoldDB" id="A0A0F9Q902"/>
<evidence type="ECO:0000313" key="1">
    <source>
        <dbReference type="EMBL" id="KKN09686.1"/>
    </source>
</evidence>
<sequence>MDFLKYLRSLLGNNKGAATLNLHTYNSGAGEFDDAIPEFWNARLYDDGIRKAFWGSKFEGKEGSSKPIITKDNFMKGPGDVIHFQVLSNLFSSGVTGESTLVGNEDKLSMSQFDLTVDWIRNAVAFTENLEKRVNFSITQVARQRLSNWLARFIDEGMFTQLITTESPDELYAGSAPSESVLGDNDVFGTEEIDRIKLALQRKGAIRISVKMDNGEELDTFGIVISEIDEYWLKGDSVWQQAQREAGIRGEKNRIFTGALGIYNGCILYVHRSVKSANEVMGSPLRPECRLYTSIGSSGETTITVGNNSKANYTKFFPTTGTLMIGTEEITYSAKGVNAFTIDQRAQNGTSAASHTAGDLITLRNISTQIGFGAEIAVRGWGMKPTPITQTHDYGFENGIGIKAIFGQVAVKDTSGNEKNYLLMKSYAKNPGII</sequence>
<organism evidence="1">
    <name type="scientific">marine sediment metagenome</name>
    <dbReference type="NCBI Taxonomy" id="412755"/>
    <lineage>
        <taxon>unclassified sequences</taxon>
        <taxon>metagenomes</taxon>
        <taxon>ecological metagenomes</taxon>
    </lineage>
</organism>
<reference evidence="1" key="1">
    <citation type="journal article" date="2015" name="Nature">
        <title>Complex archaea that bridge the gap between prokaryotes and eukaryotes.</title>
        <authorList>
            <person name="Spang A."/>
            <person name="Saw J.H."/>
            <person name="Jorgensen S.L."/>
            <person name="Zaremba-Niedzwiedzka K."/>
            <person name="Martijn J."/>
            <person name="Lind A.E."/>
            <person name="van Eijk R."/>
            <person name="Schleper C."/>
            <person name="Guy L."/>
            <person name="Ettema T.J."/>
        </authorList>
    </citation>
    <scope>NUCLEOTIDE SEQUENCE</scope>
</reference>
<accession>A0A0F9Q902</accession>
<comment type="caution">
    <text evidence="1">The sequence shown here is derived from an EMBL/GenBank/DDBJ whole genome shotgun (WGS) entry which is preliminary data.</text>
</comment>
<proteinExistence type="predicted"/>
<dbReference type="EMBL" id="LAZR01004318">
    <property type="protein sequence ID" value="KKN09686.1"/>
    <property type="molecule type" value="Genomic_DNA"/>
</dbReference>
<dbReference type="InterPro" id="IPR025267">
    <property type="entry name" value="ORF017-like"/>
</dbReference>